<proteinExistence type="predicted"/>
<sequence length="184" mass="21077">MFINLFHKRTFTYGFFPQLIPCFPGCNSCDARCGSSLNDFSYVDWRPTPDKLGDSGFAKVSIGVKCAFCVPIEIWRSHVKNECYGNGYSVICEYPSLVFVMRFMMGFPPTEVDQNPTCFVEALQLVDHLDIPHYAHVMEMLGIQFFLNSKQNTKGCLCKAFKRIDPNKHQRFFAHVIRSMASDD</sequence>
<dbReference type="EMBL" id="AZBU02000002">
    <property type="protein sequence ID" value="TKR92864.1"/>
    <property type="molecule type" value="Genomic_DNA"/>
</dbReference>
<reference evidence="1 2" key="1">
    <citation type="journal article" date="2015" name="Genome Biol.">
        <title>Comparative genomics of Steinernema reveals deeply conserved gene regulatory networks.</title>
        <authorList>
            <person name="Dillman A.R."/>
            <person name="Macchietto M."/>
            <person name="Porter C.F."/>
            <person name="Rogers A."/>
            <person name="Williams B."/>
            <person name="Antoshechkin I."/>
            <person name="Lee M.M."/>
            <person name="Goodwin Z."/>
            <person name="Lu X."/>
            <person name="Lewis E.E."/>
            <person name="Goodrich-Blair H."/>
            <person name="Stock S.P."/>
            <person name="Adams B.J."/>
            <person name="Sternberg P.W."/>
            <person name="Mortazavi A."/>
        </authorList>
    </citation>
    <scope>NUCLEOTIDE SEQUENCE [LARGE SCALE GENOMIC DNA]</scope>
    <source>
        <strain evidence="1 2">ALL</strain>
    </source>
</reference>
<evidence type="ECO:0000313" key="2">
    <source>
        <dbReference type="Proteomes" id="UP000298663"/>
    </source>
</evidence>
<gene>
    <name evidence="1" type="ORF">L596_007433</name>
</gene>
<keyword evidence="2" id="KW-1185">Reference proteome</keyword>
<name>A0A4U5PAA5_STECR</name>
<dbReference type="Proteomes" id="UP000298663">
    <property type="component" value="Unassembled WGS sequence"/>
</dbReference>
<dbReference type="AlphaFoldDB" id="A0A4U5PAA5"/>
<evidence type="ECO:0000313" key="1">
    <source>
        <dbReference type="EMBL" id="TKR92864.1"/>
    </source>
</evidence>
<comment type="caution">
    <text evidence="1">The sequence shown here is derived from an EMBL/GenBank/DDBJ whole genome shotgun (WGS) entry which is preliminary data.</text>
</comment>
<reference evidence="1 2" key="2">
    <citation type="journal article" date="2019" name="G3 (Bethesda)">
        <title>Hybrid Assembly of the Genome of the Entomopathogenic Nematode Steinernema carpocapsae Identifies the X-Chromosome.</title>
        <authorList>
            <person name="Serra L."/>
            <person name="Macchietto M."/>
            <person name="Macias-Munoz A."/>
            <person name="McGill C.J."/>
            <person name="Rodriguez I.M."/>
            <person name="Rodriguez B."/>
            <person name="Murad R."/>
            <person name="Mortazavi A."/>
        </authorList>
    </citation>
    <scope>NUCLEOTIDE SEQUENCE [LARGE SCALE GENOMIC DNA]</scope>
    <source>
        <strain evidence="1 2">ALL</strain>
    </source>
</reference>
<organism evidence="1 2">
    <name type="scientific">Steinernema carpocapsae</name>
    <name type="common">Entomopathogenic nematode</name>
    <dbReference type="NCBI Taxonomy" id="34508"/>
    <lineage>
        <taxon>Eukaryota</taxon>
        <taxon>Metazoa</taxon>
        <taxon>Ecdysozoa</taxon>
        <taxon>Nematoda</taxon>
        <taxon>Chromadorea</taxon>
        <taxon>Rhabditida</taxon>
        <taxon>Tylenchina</taxon>
        <taxon>Panagrolaimomorpha</taxon>
        <taxon>Strongyloidoidea</taxon>
        <taxon>Steinernematidae</taxon>
        <taxon>Steinernema</taxon>
    </lineage>
</organism>
<accession>A0A4U5PAA5</accession>
<protein>
    <submittedName>
        <fullName evidence="1">Uncharacterized protein</fullName>
    </submittedName>
</protein>